<dbReference type="AlphaFoldDB" id="A0A926EEG6"/>
<evidence type="ECO:0000313" key="5">
    <source>
        <dbReference type="EMBL" id="MBC8570401.1"/>
    </source>
</evidence>
<dbReference type="InterPro" id="IPR029056">
    <property type="entry name" value="Ribokinase-like"/>
</dbReference>
<dbReference type="EMBL" id="JACRTC010000003">
    <property type="protein sequence ID" value="MBC8570401.1"/>
    <property type="molecule type" value="Genomic_DNA"/>
</dbReference>
<evidence type="ECO:0000256" key="3">
    <source>
        <dbReference type="ARBA" id="ARBA00022777"/>
    </source>
</evidence>
<name>A0A926EEG6_9FIRM</name>
<dbReference type="Pfam" id="PF00294">
    <property type="entry name" value="PfkB"/>
    <property type="match status" value="1"/>
</dbReference>
<dbReference type="InterPro" id="IPR050306">
    <property type="entry name" value="PfkB_Carbo_kinase"/>
</dbReference>
<organism evidence="5 6">
    <name type="scientific">Zongyangia hominis</name>
    <dbReference type="NCBI Taxonomy" id="2763677"/>
    <lineage>
        <taxon>Bacteria</taxon>
        <taxon>Bacillati</taxon>
        <taxon>Bacillota</taxon>
        <taxon>Clostridia</taxon>
        <taxon>Eubacteriales</taxon>
        <taxon>Oscillospiraceae</taxon>
        <taxon>Zongyangia</taxon>
    </lineage>
</organism>
<dbReference type="SUPFAM" id="SSF53613">
    <property type="entry name" value="Ribokinase-like"/>
    <property type="match status" value="1"/>
</dbReference>
<keyword evidence="6" id="KW-1185">Reference proteome</keyword>
<reference evidence="5" key="1">
    <citation type="submission" date="2020-08" db="EMBL/GenBank/DDBJ databases">
        <title>Genome public.</title>
        <authorList>
            <person name="Liu C."/>
            <person name="Sun Q."/>
        </authorList>
    </citation>
    <scope>NUCLEOTIDE SEQUENCE</scope>
    <source>
        <strain evidence="5">NSJ-54</strain>
    </source>
</reference>
<dbReference type="InterPro" id="IPR002173">
    <property type="entry name" value="Carboh/pur_kinase_PfkB_CS"/>
</dbReference>
<comment type="similarity">
    <text evidence="1">Belongs to the carbohydrate kinase PfkB family.</text>
</comment>
<dbReference type="PROSITE" id="PS00583">
    <property type="entry name" value="PFKB_KINASES_1"/>
    <property type="match status" value="1"/>
</dbReference>
<dbReference type="PANTHER" id="PTHR43085">
    <property type="entry name" value="HEXOKINASE FAMILY MEMBER"/>
    <property type="match status" value="1"/>
</dbReference>
<dbReference type="GO" id="GO:0006000">
    <property type="term" value="P:fructose metabolic process"/>
    <property type="evidence" value="ECO:0007669"/>
    <property type="project" value="UniProtKB-ARBA"/>
</dbReference>
<dbReference type="CDD" id="cd01166">
    <property type="entry name" value="KdgK"/>
    <property type="match status" value="1"/>
</dbReference>
<evidence type="ECO:0000256" key="2">
    <source>
        <dbReference type="ARBA" id="ARBA00022679"/>
    </source>
</evidence>
<evidence type="ECO:0000259" key="4">
    <source>
        <dbReference type="Pfam" id="PF00294"/>
    </source>
</evidence>
<evidence type="ECO:0000313" key="6">
    <source>
        <dbReference type="Proteomes" id="UP000660861"/>
    </source>
</evidence>
<keyword evidence="2" id="KW-0808">Transferase</keyword>
<dbReference type="PANTHER" id="PTHR43085:SF57">
    <property type="entry name" value="CARBOHYDRATE KINASE PFKB DOMAIN-CONTAINING PROTEIN"/>
    <property type="match status" value="1"/>
</dbReference>
<dbReference type="Gene3D" id="3.40.1190.20">
    <property type="match status" value="1"/>
</dbReference>
<proteinExistence type="inferred from homology"/>
<feature type="domain" description="Carbohydrate kinase PfkB" evidence="4">
    <location>
        <begin position="2"/>
        <end position="296"/>
    </location>
</feature>
<protein>
    <submittedName>
        <fullName evidence="5">Carbohydrate kinase family protein</fullName>
    </submittedName>
</protein>
<comment type="caution">
    <text evidence="5">The sequence shown here is derived from an EMBL/GenBank/DDBJ whole genome shotgun (WGS) entry which is preliminary data.</text>
</comment>
<keyword evidence="3 5" id="KW-0418">Kinase</keyword>
<dbReference type="Proteomes" id="UP000660861">
    <property type="component" value="Unassembled WGS sequence"/>
</dbReference>
<dbReference type="PRINTS" id="PR00990">
    <property type="entry name" value="RIBOKINASE"/>
</dbReference>
<dbReference type="GO" id="GO:0008865">
    <property type="term" value="F:fructokinase activity"/>
    <property type="evidence" value="ECO:0007669"/>
    <property type="project" value="UniProtKB-ARBA"/>
</dbReference>
<gene>
    <name evidence="5" type="ORF">H8709_06105</name>
</gene>
<dbReference type="RefSeq" id="WP_262397497.1">
    <property type="nucleotide sequence ID" value="NZ_JACRTC010000003.1"/>
</dbReference>
<dbReference type="InterPro" id="IPR002139">
    <property type="entry name" value="Ribo/fructo_kinase"/>
</dbReference>
<dbReference type="InterPro" id="IPR011611">
    <property type="entry name" value="PfkB_dom"/>
</dbReference>
<sequence length="325" mass="35525">MDIVTIGSAVNDMVLKPVPNTLLNQDAGVRIPEIVSTTGGDALNTALDCVKLGMSAGLIAKVGDDHYAHVIHEHLEQRGVDHSQVMTDPNAETSLSFVCLEPSGEKHVVHTCGANDELSYEDVDFDYVAKAKFIQYGSANVHKKLDGEGITKVFKRAKELGLTTSMDVNCNLPPEECFANIKDVLHYTDIFFPSDYEAEIITNGLKTCEEFEEFFRPFGLKILVVKLGAKGVFVTDFTTRRYLSTFQVEKVVDVTGCGDAFVAAFLTGLSKGWSMEEAAVLGNAVGSMNCQAIGANMGVASFEETMAYIKDRIDEVPEDLRARFQ</sequence>
<accession>A0A926EEG6</accession>
<evidence type="ECO:0000256" key="1">
    <source>
        <dbReference type="ARBA" id="ARBA00010688"/>
    </source>
</evidence>